<sequence length="133" mass="13932">MKAAKSGLTGYETAEELAAIAAGKSPAEVQQETAEAVHKENEILNPAPVDTTPQITGDKISYMSGTSDMQFDTSVPGYPMAVIQPGQDVSLPYGEAVSDADLKPYVDKVATAVTVGPVPEAQRARRSRPGSPD</sequence>
<proteinExistence type="predicted"/>
<evidence type="ECO:0000313" key="1">
    <source>
        <dbReference type="EMBL" id="CDF05589.1"/>
    </source>
</evidence>
<dbReference type="Proteomes" id="UP000017908">
    <property type="component" value="Unassembled WGS sequence"/>
</dbReference>
<gene>
    <name evidence="1" type="ORF">BN715_01845</name>
</gene>
<reference evidence="1" key="1">
    <citation type="submission" date="2012-11" db="EMBL/GenBank/DDBJ databases">
        <title>Dependencies among metagenomic species, viruses, plasmids and units of genetic variation.</title>
        <authorList>
            <person name="Nielsen H.B."/>
            <person name="Almeida M."/>
            <person name="Juncker A.S."/>
            <person name="Rasmussen S."/>
            <person name="Li J."/>
            <person name="Sunagawa S."/>
            <person name="Plichta D."/>
            <person name="Gautier L."/>
            <person name="Le Chatelier E."/>
            <person name="Peletier E."/>
            <person name="Bonde I."/>
            <person name="Nielsen T."/>
            <person name="Manichanh C."/>
            <person name="Arumugam M."/>
            <person name="Batto J."/>
            <person name="Santos M.B.Q.D."/>
            <person name="Blom N."/>
            <person name="Borruel N."/>
            <person name="Burgdorf K.S."/>
            <person name="Boumezbeur F."/>
            <person name="Casellas F."/>
            <person name="Dore J."/>
            <person name="Guarner F."/>
            <person name="Hansen T."/>
            <person name="Hildebrand F."/>
            <person name="Kaas R.S."/>
            <person name="Kennedy S."/>
            <person name="Kristiansen K."/>
            <person name="Kultima J.R."/>
            <person name="Leonard P."/>
            <person name="Levenez F."/>
            <person name="Lund O."/>
            <person name="Moumen B."/>
            <person name="Le Paslier D."/>
            <person name="Pons N."/>
            <person name="Pedersen O."/>
            <person name="Prifti E."/>
            <person name="Qin J."/>
            <person name="Raes J."/>
            <person name="Tap J."/>
            <person name="Tims S."/>
            <person name="Ussery D.W."/>
            <person name="Yamada T."/>
            <person name="MetaHit consortium"/>
            <person name="Renault P."/>
            <person name="Sicheritz-Ponten T."/>
            <person name="Bork P."/>
            <person name="Wang J."/>
            <person name="Brunak S."/>
            <person name="Ehrlich S.D."/>
        </authorList>
    </citation>
    <scope>NUCLEOTIDE SEQUENCE [LARGE SCALE GENOMIC DNA]</scope>
</reference>
<accession>R7MWL3</accession>
<organism evidence="1">
    <name type="scientific">Megasphaera elsdenii CAG:570</name>
    <dbReference type="NCBI Taxonomy" id="1263087"/>
    <lineage>
        <taxon>Bacteria</taxon>
        <taxon>Bacillati</taxon>
        <taxon>Bacillota</taxon>
        <taxon>Negativicutes</taxon>
        <taxon>Veillonellales</taxon>
        <taxon>Veillonellaceae</taxon>
        <taxon>Megasphaera</taxon>
    </lineage>
</organism>
<protein>
    <submittedName>
        <fullName evidence="1">Outer membrane protein</fullName>
    </submittedName>
</protein>
<comment type="caution">
    <text evidence="1">The sequence shown here is derived from an EMBL/GenBank/DDBJ whole genome shotgun (WGS) entry which is preliminary data.</text>
</comment>
<dbReference type="AlphaFoldDB" id="R7MWL3"/>
<name>R7MWL3_MEGEL</name>
<dbReference type="EMBL" id="CBKE010000309">
    <property type="protein sequence ID" value="CDF05589.1"/>
    <property type="molecule type" value="Genomic_DNA"/>
</dbReference>